<dbReference type="EC" id="3.1.3.48" evidence="1"/>
<gene>
    <name evidence="3" type="ORF">C0Q70_11882</name>
</gene>
<dbReference type="InterPro" id="IPR013783">
    <property type="entry name" value="Ig-like_fold"/>
</dbReference>
<dbReference type="InterPro" id="IPR036116">
    <property type="entry name" value="FN3_sf"/>
</dbReference>
<comment type="caution">
    <text evidence="3">The sequence shown here is derived from an EMBL/GenBank/DDBJ whole genome shotgun (WGS) entry which is preliminary data.</text>
</comment>
<accession>A0A2T7P774</accession>
<dbReference type="InterPro" id="IPR041201">
    <property type="entry name" value="PTPRJ_TM"/>
</dbReference>
<evidence type="ECO:0000313" key="4">
    <source>
        <dbReference type="Proteomes" id="UP000245119"/>
    </source>
</evidence>
<dbReference type="Proteomes" id="UP000245119">
    <property type="component" value="Linkage Group LG6"/>
</dbReference>
<evidence type="ECO:0000256" key="1">
    <source>
        <dbReference type="ARBA" id="ARBA00013064"/>
    </source>
</evidence>
<sequence length="114" mass="12290">MSDLTTLCGHVTWTEYSDVCVMWKETCPHQRGNFIHGYMYRLAPDDSGSVTQSNCNTSRSVVVGKDACSPGDNRPVKYCDGPLDPGTKYSISAMVCTRAGCSATTVVDNITTPG</sequence>
<dbReference type="SUPFAM" id="SSF49265">
    <property type="entry name" value="Fibronectin type III"/>
    <property type="match status" value="1"/>
</dbReference>
<dbReference type="Gene3D" id="2.60.40.10">
    <property type="entry name" value="Immunoglobulins"/>
    <property type="match status" value="1"/>
</dbReference>
<proteinExistence type="predicted"/>
<evidence type="ECO:0000259" key="2">
    <source>
        <dbReference type="Pfam" id="PF18861"/>
    </source>
</evidence>
<dbReference type="GO" id="GO:0004725">
    <property type="term" value="F:protein tyrosine phosphatase activity"/>
    <property type="evidence" value="ECO:0007669"/>
    <property type="project" value="UniProtKB-EC"/>
</dbReference>
<dbReference type="AlphaFoldDB" id="A0A2T7P774"/>
<name>A0A2T7P774_POMCA</name>
<dbReference type="EMBL" id="PZQS01000006">
    <property type="protein sequence ID" value="PVD29285.1"/>
    <property type="molecule type" value="Genomic_DNA"/>
</dbReference>
<dbReference type="Pfam" id="PF18861">
    <property type="entry name" value="PTP_tm"/>
    <property type="match status" value="1"/>
</dbReference>
<organism evidence="3 4">
    <name type="scientific">Pomacea canaliculata</name>
    <name type="common">Golden apple snail</name>
    <dbReference type="NCBI Taxonomy" id="400727"/>
    <lineage>
        <taxon>Eukaryota</taxon>
        <taxon>Metazoa</taxon>
        <taxon>Spiralia</taxon>
        <taxon>Lophotrochozoa</taxon>
        <taxon>Mollusca</taxon>
        <taxon>Gastropoda</taxon>
        <taxon>Caenogastropoda</taxon>
        <taxon>Architaenioglossa</taxon>
        <taxon>Ampullarioidea</taxon>
        <taxon>Ampullariidae</taxon>
        <taxon>Pomacea</taxon>
    </lineage>
</organism>
<protein>
    <recommendedName>
        <fullName evidence="1">protein-tyrosine-phosphatase</fullName>
        <ecNumber evidence="1">3.1.3.48</ecNumber>
    </recommendedName>
</protein>
<evidence type="ECO:0000313" key="3">
    <source>
        <dbReference type="EMBL" id="PVD29285.1"/>
    </source>
</evidence>
<feature type="domain" description="PTPRJ transmembrane" evidence="2">
    <location>
        <begin position="52"/>
        <end position="106"/>
    </location>
</feature>
<keyword evidence="4" id="KW-1185">Reference proteome</keyword>
<reference evidence="3 4" key="1">
    <citation type="submission" date="2018-04" db="EMBL/GenBank/DDBJ databases">
        <title>The genome of golden apple snail Pomacea canaliculata provides insight into stress tolerance and invasive adaptation.</title>
        <authorList>
            <person name="Liu C."/>
            <person name="Liu B."/>
            <person name="Ren Y."/>
            <person name="Zhang Y."/>
            <person name="Wang H."/>
            <person name="Li S."/>
            <person name="Jiang F."/>
            <person name="Yin L."/>
            <person name="Zhang G."/>
            <person name="Qian W."/>
            <person name="Fan W."/>
        </authorList>
    </citation>
    <scope>NUCLEOTIDE SEQUENCE [LARGE SCALE GENOMIC DNA]</scope>
    <source>
        <strain evidence="3">SZHN2017</strain>
        <tissue evidence="3">Muscle</tissue>
    </source>
</reference>